<dbReference type="PANTHER" id="PTHR46710">
    <property type="entry name" value="ARM REPEAT PROTEIN INTERACTING WITH ABF2"/>
    <property type="match status" value="1"/>
</dbReference>
<name>A0A9N7NAA9_STRHE</name>
<dbReference type="Proteomes" id="UP001153555">
    <property type="component" value="Unassembled WGS sequence"/>
</dbReference>
<dbReference type="InterPro" id="IPR016024">
    <property type="entry name" value="ARM-type_fold"/>
</dbReference>
<keyword evidence="1" id="KW-0677">Repeat</keyword>
<dbReference type="PROSITE" id="PS50176">
    <property type="entry name" value="ARM_REPEAT"/>
    <property type="match status" value="1"/>
</dbReference>
<protein>
    <submittedName>
        <fullName evidence="3">ARM REPEAT PROTEIN INTERACTING WITH ABF2</fullName>
    </submittedName>
</protein>
<proteinExistence type="predicted"/>
<evidence type="ECO:0000256" key="1">
    <source>
        <dbReference type="ARBA" id="ARBA00022737"/>
    </source>
</evidence>
<keyword evidence="4" id="KW-1185">Reference proteome</keyword>
<accession>A0A9N7NAA9</accession>
<dbReference type="PANTHER" id="PTHR46710:SF1">
    <property type="entry name" value="ARM REPEAT PROTEIN INTERACTING WITH ABF2"/>
    <property type="match status" value="1"/>
</dbReference>
<feature type="non-terminal residue" evidence="3">
    <location>
        <position position="1"/>
    </location>
</feature>
<dbReference type="Gene3D" id="1.25.10.10">
    <property type="entry name" value="Leucine-rich Repeat Variant"/>
    <property type="match status" value="1"/>
</dbReference>
<evidence type="ECO:0000313" key="4">
    <source>
        <dbReference type="Proteomes" id="UP001153555"/>
    </source>
</evidence>
<feature type="non-terminal residue" evidence="3">
    <location>
        <position position="66"/>
    </location>
</feature>
<evidence type="ECO:0000313" key="3">
    <source>
        <dbReference type="EMBL" id="CAA0826356.1"/>
    </source>
</evidence>
<comment type="caution">
    <text evidence="3">The sequence shown here is derived from an EMBL/GenBank/DDBJ whole genome shotgun (WGS) entry which is preliminary data.</text>
</comment>
<dbReference type="AlphaFoldDB" id="A0A9N7NAA9"/>
<dbReference type="EMBL" id="CACSLK010027617">
    <property type="protein sequence ID" value="CAA0826356.1"/>
    <property type="molecule type" value="Genomic_DNA"/>
</dbReference>
<reference evidence="3" key="1">
    <citation type="submission" date="2019-12" db="EMBL/GenBank/DDBJ databases">
        <authorList>
            <person name="Scholes J."/>
        </authorList>
    </citation>
    <scope>NUCLEOTIDE SEQUENCE</scope>
</reference>
<feature type="repeat" description="ARM" evidence="2">
    <location>
        <begin position="12"/>
        <end position="54"/>
    </location>
</feature>
<dbReference type="OrthoDB" id="1697906at2759"/>
<organism evidence="3 4">
    <name type="scientific">Striga hermonthica</name>
    <name type="common">Purple witchweed</name>
    <name type="synonym">Buchnera hermonthica</name>
    <dbReference type="NCBI Taxonomy" id="68872"/>
    <lineage>
        <taxon>Eukaryota</taxon>
        <taxon>Viridiplantae</taxon>
        <taxon>Streptophyta</taxon>
        <taxon>Embryophyta</taxon>
        <taxon>Tracheophyta</taxon>
        <taxon>Spermatophyta</taxon>
        <taxon>Magnoliopsida</taxon>
        <taxon>eudicotyledons</taxon>
        <taxon>Gunneridae</taxon>
        <taxon>Pentapetalae</taxon>
        <taxon>asterids</taxon>
        <taxon>lamiids</taxon>
        <taxon>Lamiales</taxon>
        <taxon>Orobanchaceae</taxon>
        <taxon>Buchnereae</taxon>
        <taxon>Striga</taxon>
    </lineage>
</organism>
<sequence length="66" mass="7187">DTHNQAGMVHSGAIVPLLELLESKNEFLQHNAAFVLFGLADNEDNVADLVRVGGVQKLQDAEFIVQ</sequence>
<dbReference type="InterPro" id="IPR011989">
    <property type="entry name" value="ARM-like"/>
</dbReference>
<dbReference type="InterPro" id="IPR044282">
    <property type="entry name" value="ABAP1/ARIA"/>
</dbReference>
<gene>
    <name evidence="3" type="ORF">SHERM_22669</name>
</gene>
<dbReference type="InterPro" id="IPR000225">
    <property type="entry name" value="Armadillo"/>
</dbReference>
<evidence type="ECO:0000256" key="2">
    <source>
        <dbReference type="PROSITE-ProRule" id="PRU00259"/>
    </source>
</evidence>
<dbReference type="SUPFAM" id="SSF48371">
    <property type="entry name" value="ARM repeat"/>
    <property type="match status" value="1"/>
</dbReference>